<evidence type="ECO:0000313" key="2">
    <source>
        <dbReference type="Proteomes" id="UP000790709"/>
    </source>
</evidence>
<gene>
    <name evidence="1" type="ORF">BV22DRAFT_420893</name>
</gene>
<dbReference type="Proteomes" id="UP000790709">
    <property type="component" value="Unassembled WGS sequence"/>
</dbReference>
<reference evidence="1" key="1">
    <citation type="journal article" date="2021" name="New Phytol.">
        <title>Evolutionary innovations through gain and loss of genes in the ectomycorrhizal Boletales.</title>
        <authorList>
            <person name="Wu G."/>
            <person name="Miyauchi S."/>
            <person name="Morin E."/>
            <person name="Kuo A."/>
            <person name="Drula E."/>
            <person name="Varga T."/>
            <person name="Kohler A."/>
            <person name="Feng B."/>
            <person name="Cao Y."/>
            <person name="Lipzen A."/>
            <person name="Daum C."/>
            <person name="Hundley H."/>
            <person name="Pangilinan J."/>
            <person name="Johnson J."/>
            <person name="Barry K."/>
            <person name="LaButti K."/>
            <person name="Ng V."/>
            <person name="Ahrendt S."/>
            <person name="Min B."/>
            <person name="Choi I.G."/>
            <person name="Park H."/>
            <person name="Plett J.M."/>
            <person name="Magnuson J."/>
            <person name="Spatafora J.W."/>
            <person name="Nagy L.G."/>
            <person name="Henrissat B."/>
            <person name="Grigoriev I.V."/>
            <person name="Yang Z.L."/>
            <person name="Xu J."/>
            <person name="Martin F.M."/>
        </authorList>
    </citation>
    <scope>NUCLEOTIDE SEQUENCE</scope>
    <source>
        <strain evidence="1">KUC20120723A-06</strain>
    </source>
</reference>
<sequence>MEVEMKSRIVPPPTFLFSSTSAKLAWCDWLLTDVFWRLYGGEESNLPPKELERFRNEVERGRDEYRAMEELWLQRSFALWDRKLWRLYKRCVVLRVDIEVALRHSRQLALLKQWREPDVARRDGEAKNAQNNAKAAPAPPACKDSDTLGTKTIKPVTYPTNKLLIVGGFYGNLYLGAAVHGEPSGCPRASTSTSQNDRGTGSNTSGGETRPAVPTERGSGATFMYDYSTGASACSGSTRPAAAPRGAGTIPPRAAGGNIIAYDHTNVTCATLNFGGVNNSGATINRYYHAA</sequence>
<comment type="caution">
    <text evidence="1">The sequence shown here is derived from an EMBL/GenBank/DDBJ whole genome shotgun (WGS) entry which is preliminary data.</text>
</comment>
<evidence type="ECO:0000313" key="1">
    <source>
        <dbReference type="EMBL" id="KAH7925622.1"/>
    </source>
</evidence>
<dbReference type="EMBL" id="MU266398">
    <property type="protein sequence ID" value="KAH7925622.1"/>
    <property type="molecule type" value="Genomic_DNA"/>
</dbReference>
<protein>
    <submittedName>
        <fullName evidence="1">Uncharacterized protein</fullName>
    </submittedName>
</protein>
<proteinExistence type="predicted"/>
<keyword evidence="2" id="KW-1185">Reference proteome</keyword>
<name>A0ACB8BL92_9AGAM</name>
<organism evidence="1 2">
    <name type="scientific">Leucogyrophana mollusca</name>
    <dbReference type="NCBI Taxonomy" id="85980"/>
    <lineage>
        <taxon>Eukaryota</taxon>
        <taxon>Fungi</taxon>
        <taxon>Dikarya</taxon>
        <taxon>Basidiomycota</taxon>
        <taxon>Agaricomycotina</taxon>
        <taxon>Agaricomycetes</taxon>
        <taxon>Agaricomycetidae</taxon>
        <taxon>Boletales</taxon>
        <taxon>Boletales incertae sedis</taxon>
        <taxon>Leucogyrophana</taxon>
    </lineage>
</organism>
<accession>A0ACB8BL92</accession>